<feature type="compositionally biased region" description="Low complexity" evidence="1">
    <location>
        <begin position="49"/>
        <end position="63"/>
    </location>
</feature>
<feature type="compositionally biased region" description="Polar residues" evidence="1">
    <location>
        <begin position="27"/>
        <end position="38"/>
    </location>
</feature>
<name>A0AAD4RVY0_9MAGN</name>
<evidence type="ECO:0000256" key="1">
    <source>
        <dbReference type="SAM" id="MobiDB-lite"/>
    </source>
</evidence>
<dbReference type="Gene3D" id="3.80.10.10">
    <property type="entry name" value="Ribonuclease Inhibitor"/>
    <property type="match status" value="3"/>
</dbReference>
<feature type="compositionally biased region" description="Basic and acidic residues" evidence="1">
    <location>
        <begin position="151"/>
        <end position="166"/>
    </location>
</feature>
<evidence type="ECO:0000259" key="2">
    <source>
        <dbReference type="Pfam" id="PF25372"/>
    </source>
</evidence>
<organism evidence="3 4">
    <name type="scientific">Papaver atlanticum</name>
    <dbReference type="NCBI Taxonomy" id="357466"/>
    <lineage>
        <taxon>Eukaryota</taxon>
        <taxon>Viridiplantae</taxon>
        <taxon>Streptophyta</taxon>
        <taxon>Embryophyta</taxon>
        <taxon>Tracheophyta</taxon>
        <taxon>Spermatophyta</taxon>
        <taxon>Magnoliopsida</taxon>
        <taxon>Ranunculales</taxon>
        <taxon>Papaveraceae</taxon>
        <taxon>Papaveroideae</taxon>
        <taxon>Papaver</taxon>
    </lineage>
</organism>
<dbReference type="PANTHER" id="PTHR13318:SF101">
    <property type="entry name" value="F-BOX_LRR PROTEIN"/>
    <property type="match status" value="1"/>
</dbReference>
<dbReference type="GO" id="GO:0031146">
    <property type="term" value="P:SCF-dependent proteasomal ubiquitin-dependent protein catabolic process"/>
    <property type="evidence" value="ECO:0007669"/>
    <property type="project" value="TreeGrafter"/>
</dbReference>
<accession>A0AAD4RVY0</accession>
<protein>
    <recommendedName>
        <fullName evidence="2">F-box/LRR-repeat protein 15-like leucin rich repeat domain-containing protein</fullName>
    </recommendedName>
</protein>
<dbReference type="InterPro" id="IPR006553">
    <property type="entry name" value="Leu-rich_rpt_Cys-con_subtyp"/>
</dbReference>
<sequence length="836" mass="92074">MTITTRSGKEINPPPNLSPKPPKSLIKTPNLSPSTPNKTQEKSPKSVQSTPLRRSSRLSLSTPNTEQKGEENRQEIRVSEKVIRVFDKEEENQEIKGFGSVKRKKKSTGVEGDDELKKKKKKKQKKGFEGLGNLGSGSGGSGSLRRSKRLMKNDDESEDVKKKEMEFDLNCVPLSSGSDDSVDESEGEEEERKWVIDIDSSSELEEGLDLNLGGLDVEYGNIDVVEMAGSSAAVVDEYGRKYSAKEKGKGKLSMQGGSWLSMNVEADMMPEEGETDVGMLPEEEGNDATVDEEEGLNLLGEFEEKVREFEEKERSIKLVRLRARMRKDRKRWVKERATASASRFARVQREDEVDDEQRVAGNENEGVAEPAIDQEVEDWPGPFSTAMRIIKQREKGNVPSRTWAASEKEPDVEWEGATDPERKRVTPKLEDMSMNLLAKHVEALSSLRGVPDVLRNKLSNVLCDSRKMDSHFMELLTSGSPTEIRVKDGSWLTEEEFSKIMKGCDTSNLTVLQLDLCGHCLPDYALRPVLAQSPNSLPALSSISLRGACRLTDGGIKSLVASAPSLCSVNLAACPLLSSTSIMYMADALGSVLKELYLDDCQNIDMMLSLPAIQKLEFLEVLSLADIETVSDDFVSNFVTVCGRNLKELDFSGCSKLTDRSLKAVGEKCSALQTLHLANLLKLTDSSLGYLANGCRSIQTLKLRGNAFSDLAVAAFLEASGEPLTEFSLNKVKKVGRHTAISLARCCSKNLLSLDVSWCRSLTDSALGLIVDSCKKLKIVKVFGCTQITSKFVNGHSNACVQIVGLQLTPILEHLNILGHQEATLRYSSVPVRTES</sequence>
<dbReference type="InterPro" id="IPR032675">
    <property type="entry name" value="LRR_dom_sf"/>
</dbReference>
<dbReference type="InterPro" id="IPR057207">
    <property type="entry name" value="FBXL15_LRR"/>
</dbReference>
<dbReference type="PANTHER" id="PTHR13318">
    <property type="entry name" value="PARTNER OF PAIRED, ISOFORM B-RELATED"/>
    <property type="match status" value="1"/>
</dbReference>
<feature type="region of interest" description="Disordered" evidence="1">
    <location>
        <begin position="399"/>
        <end position="419"/>
    </location>
</feature>
<dbReference type="Proteomes" id="UP001202328">
    <property type="component" value="Unassembled WGS sequence"/>
</dbReference>
<proteinExistence type="predicted"/>
<dbReference type="SUPFAM" id="SSF52047">
    <property type="entry name" value="RNI-like"/>
    <property type="match status" value="2"/>
</dbReference>
<dbReference type="EMBL" id="JAJJMB010017679">
    <property type="protein sequence ID" value="KAI3836070.1"/>
    <property type="molecule type" value="Genomic_DNA"/>
</dbReference>
<dbReference type="GO" id="GO:0019005">
    <property type="term" value="C:SCF ubiquitin ligase complex"/>
    <property type="evidence" value="ECO:0007669"/>
    <property type="project" value="TreeGrafter"/>
</dbReference>
<keyword evidence="4" id="KW-1185">Reference proteome</keyword>
<feature type="compositionally biased region" description="Acidic residues" evidence="1">
    <location>
        <begin position="180"/>
        <end position="189"/>
    </location>
</feature>
<comment type="caution">
    <text evidence="3">The sequence shown here is derived from an EMBL/GenBank/DDBJ whole genome shotgun (WGS) entry which is preliminary data.</text>
</comment>
<feature type="compositionally biased region" description="Gly residues" evidence="1">
    <location>
        <begin position="129"/>
        <end position="142"/>
    </location>
</feature>
<feature type="compositionally biased region" description="Basic and acidic residues" evidence="1">
    <location>
        <begin position="67"/>
        <end position="87"/>
    </location>
</feature>
<reference evidence="3" key="1">
    <citation type="submission" date="2022-04" db="EMBL/GenBank/DDBJ databases">
        <title>A functionally conserved STORR gene fusion in Papaver species that diverged 16.8 million years ago.</title>
        <authorList>
            <person name="Catania T."/>
        </authorList>
    </citation>
    <scope>NUCLEOTIDE SEQUENCE</scope>
    <source>
        <strain evidence="3">S-188037</strain>
    </source>
</reference>
<dbReference type="AlphaFoldDB" id="A0AAD4RVY0"/>
<gene>
    <name evidence="3" type="ORF">MKW98_016374</name>
</gene>
<dbReference type="Pfam" id="PF25372">
    <property type="entry name" value="DUF7885"/>
    <property type="match status" value="1"/>
</dbReference>
<feature type="region of interest" description="Disordered" evidence="1">
    <location>
        <begin position="1"/>
        <end position="194"/>
    </location>
</feature>
<evidence type="ECO:0000313" key="4">
    <source>
        <dbReference type="Proteomes" id="UP001202328"/>
    </source>
</evidence>
<feature type="compositionally biased region" description="Pro residues" evidence="1">
    <location>
        <begin position="12"/>
        <end position="22"/>
    </location>
</feature>
<feature type="domain" description="F-box/LRR-repeat protein 15-like leucin rich repeat" evidence="2">
    <location>
        <begin position="666"/>
        <end position="784"/>
    </location>
</feature>
<dbReference type="SMART" id="SM00367">
    <property type="entry name" value="LRR_CC"/>
    <property type="match status" value="6"/>
</dbReference>
<evidence type="ECO:0000313" key="3">
    <source>
        <dbReference type="EMBL" id="KAI3836070.1"/>
    </source>
</evidence>